<evidence type="ECO:0000313" key="2">
    <source>
        <dbReference type="Proteomes" id="UP000244682"/>
    </source>
</evidence>
<dbReference type="EMBL" id="CP028956">
    <property type="protein sequence ID" value="AWC94667.1"/>
    <property type="molecule type" value="Genomic_DNA"/>
</dbReference>
<sequence>MAADRWTAPCYARPLMMLHNYCYGVVSPHNIRARLFNHLGRQWYLGVLTQPRGYRMSKYANLWQTIGSTLCKYHNVGPYSFEWNEPVSFSIRKKARFLFLLEIALYQHRDTETDIWYKQSPQETLYSFIYSKIGMLPEQFNELSNKAKLLVLQKPLSEFNLPEKARSFLEKLAMPSPADNFDIDPLEGWILGSGWIYLKMS</sequence>
<dbReference type="AlphaFoldDB" id="A0AAU8ZNW3"/>
<proteinExistence type="predicted"/>
<protein>
    <submittedName>
        <fullName evidence="1">Uncharacterized protein</fullName>
    </submittedName>
</protein>
<evidence type="ECO:0000313" key="1">
    <source>
        <dbReference type="EMBL" id="AWC94667.1"/>
    </source>
</evidence>
<dbReference type="NCBIfam" id="NF033230">
    <property type="entry name" value="phage_region_01"/>
    <property type="match status" value="1"/>
</dbReference>
<reference evidence="1 2" key="1">
    <citation type="submission" date="2018-04" db="EMBL/GenBank/DDBJ databases">
        <title>Whole genome sequencing of Morganella morganii AR_0133.</title>
        <authorList>
            <person name="Conlan S."/>
            <person name="Thomas P.J."/>
            <person name="Mullikin J."/>
            <person name="Frank K.M."/>
            <person name="Segre J.A."/>
        </authorList>
    </citation>
    <scope>NUCLEOTIDE SEQUENCE [LARGE SCALE GENOMIC DNA]</scope>
    <source>
        <strain evidence="1 2">AR_0133</strain>
    </source>
</reference>
<organism evidence="1 2">
    <name type="scientific">Morganella morganii</name>
    <name type="common">Proteus morganii</name>
    <dbReference type="NCBI Taxonomy" id="582"/>
    <lineage>
        <taxon>Bacteria</taxon>
        <taxon>Pseudomonadati</taxon>
        <taxon>Pseudomonadota</taxon>
        <taxon>Gammaproteobacteria</taxon>
        <taxon>Enterobacterales</taxon>
        <taxon>Morganellaceae</taxon>
        <taxon>Morganella</taxon>
    </lineage>
</organism>
<dbReference type="InterPro" id="IPR059241">
    <property type="entry name" value="SfIV_phage_associated"/>
</dbReference>
<dbReference type="Proteomes" id="UP000244682">
    <property type="component" value="Chromosome"/>
</dbReference>
<name>A0AAU8ZNW3_MORMO</name>
<accession>A0AAU8ZNW3</accession>
<gene>
    <name evidence="1" type="ORF">AM380_14005</name>
</gene>